<comment type="caution">
    <text evidence="2">The sequence shown here is derived from an EMBL/GenBank/DDBJ whole genome shotgun (WGS) entry which is preliminary data.</text>
</comment>
<dbReference type="EMBL" id="SRLO01000679">
    <property type="protein sequence ID" value="TNN48869.1"/>
    <property type="molecule type" value="Genomic_DNA"/>
</dbReference>
<keyword evidence="3" id="KW-1185">Reference proteome</keyword>
<evidence type="ECO:0000256" key="1">
    <source>
        <dbReference type="SAM" id="MobiDB-lite"/>
    </source>
</evidence>
<sequence>MDFSSGSFTSTSEVQVDTQDGFMNVQGGSNSTGIVEDVLVNNTQHDFRYGLYRVPLLVHYSFLSLTLGLQQTGDVELPLSEVKRLFQVLLVASRLDQ</sequence>
<evidence type="ECO:0000313" key="3">
    <source>
        <dbReference type="Proteomes" id="UP000314294"/>
    </source>
</evidence>
<dbReference type="AlphaFoldDB" id="A0A4Z2G5R7"/>
<proteinExistence type="predicted"/>
<accession>A0A4Z2G5R7</accession>
<organism evidence="2 3">
    <name type="scientific">Liparis tanakae</name>
    <name type="common">Tanaka's snailfish</name>
    <dbReference type="NCBI Taxonomy" id="230148"/>
    <lineage>
        <taxon>Eukaryota</taxon>
        <taxon>Metazoa</taxon>
        <taxon>Chordata</taxon>
        <taxon>Craniata</taxon>
        <taxon>Vertebrata</taxon>
        <taxon>Euteleostomi</taxon>
        <taxon>Actinopterygii</taxon>
        <taxon>Neopterygii</taxon>
        <taxon>Teleostei</taxon>
        <taxon>Neoteleostei</taxon>
        <taxon>Acanthomorphata</taxon>
        <taxon>Eupercaria</taxon>
        <taxon>Perciformes</taxon>
        <taxon>Cottioidei</taxon>
        <taxon>Cottales</taxon>
        <taxon>Liparidae</taxon>
        <taxon>Liparis</taxon>
    </lineage>
</organism>
<gene>
    <name evidence="2" type="ORF">EYF80_040945</name>
</gene>
<protein>
    <submittedName>
        <fullName evidence="2">Uncharacterized protein</fullName>
    </submittedName>
</protein>
<dbReference type="Proteomes" id="UP000314294">
    <property type="component" value="Unassembled WGS sequence"/>
</dbReference>
<name>A0A4Z2G5R7_9TELE</name>
<reference evidence="2 3" key="1">
    <citation type="submission" date="2019-03" db="EMBL/GenBank/DDBJ databases">
        <title>First draft genome of Liparis tanakae, snailfish: a comprehensive survey of snailfish specific genes.</title>
        <authorList>
            <person name="Kim W."/>
            <person name="Song I."/>
            <person name="Jeong J.-H."/>
            <person name="Kim D."/>
            <person name="Kim S."/>
            <person name="Ryu S."/>
            <person name="Song J.Y."/>
            <person name="Lee S.K."/>
        </authorList>
    </citation>
    <scope>NUCLEOTIDE SEQUENCE [LARGE SCALE GENOMIC DNA]</scope>
    <source>
        <tissue evidence="2">Muscle</tissue>
    </source>
</reference>
<evidence type="ECO:0000313" key="2">
    <source>
        <dbReference type="EMBL" id="TNN48869.1"/>
    </source>
</evidence>
<feature type="compositionally biased region" description="Polar residues" evidence="1">
    <location>
        <begin position="1"/>
        <end position="18"/>
    </location>
</feature>
<feature type="region of interest" description="Disordered" evidence="1">
    <location>
        <begin position="1"/>
        <end position="21"/>
    </location>
</feature>